<comment type="caution">
    <text evidence="2">The sequence shown here is derived from an EMBL/GenBank/DDBJ whole genome shotgun (WGS) entry which is preliminary data.</text>
</comment>
<keyword evidence="3" id="KW-1185">Reference proteome</keyword>
<evidence type="ECO:0000313" key="3">
    <source>
        <dbReference type="Proteomes" id="UP000661077"/>
    </source>
</evidence>
<dbReference type="Proteomes" id="UP000661077">
    <property type="component" value="Unassembled WGS sequence"/>
</dbReference>
<dbReference type="EMBL" id="JAEVLS010000002">
    <property type="protein sequence ID" value="MBM0105604.1"/>
    <property type="molecule type" value="Genomic_DNA"/>
</dbReference>
<feature type="transmembrane region" description="Helical" evidence="1">
    <location>
        <begin position="170"/>
        <end position="191"/>
    </location>
</feature>
<keyword evidence="1" id="KW-0472">Membrane</keyword>
<dbReference type="RefSeq" id="WP_203167639.1">
    <property type="nucleotide sequence ID" value="NZ_JAEVLS010000002.1"/>
</dbReference>
<keyword evidence="1" id="KW-0812">Transmembrane</keyword>
<organism evidence="2 3">
    <name type="scientific">Steroidobacter gossypii</name>
    <dbReference type="NCBI Taxonomy" id="2805490"/>
    <lineage>
        <taxon>Bacteria</taxon>
        <taxon>Pseudomonadati</taxon>
        <taxon>Pseudomonadota</taxon>
        <taxon>Gammaproteobacteria</taxon>
        <taxon>Steroidobacterales</taxon>
        <taxon>Steroidobacteraceae</taxon>
        <taxon>Steroidobacter</taxon>
    </lineage>
</organism>
<reference evidence="2 3" key="1">
    <citation type="journal article" date="2021" name="Int. J. Syst. Evol. Microbiol.">
        <title>Steroidobacter gossypii sp. nov., isolated from soil of cotton cropping field.</title>
        <authorList>
            <person name="Huang R."/>
            <person name="Yang S."/>
            <person name="Zhen C."/>
            <person name="Liu W."/>
        </authorList>
    </citation>
    <scope>NUCLEOTIDE SEQUENCE [LARGE SCALE GENOMIC DNA]</scope>
    <source>
        <strain evidence="2 3">S1-65</strain>
    </source>
</reference>
<evidence type="ECO:0000313" key="2">
    <source>
        <dbReference type="EMBL" id="MBM0105604.1"/>
    </source>
</evidence>
<accession>A0ABS1WXA0</accession>
<evidence type="ECO:0000256" key="1">
    <source>
        <dbReference type="SAM" id="Phobius"/>
    </source>
</evidence>
<evidence type="ECO:0008006" key="4">
    <source>
        <dbReference type="Google" id="ProtNLM"/>
    </source>
</evidence>
<sequence length="196" mass="20760">MSHSENKPKTTQTSSTVVTNLNLQDTEGVTLAQSDGNTITVTDHGALATAADIAVEALQTNEDSQRGARELISQAVDDAFSFGSEAFHYGAEIVDRSGERILTAADSTLNFGRDVLSDSSSLIRGVFQDSLDAVTNVLERGQEQVGESLTNINAIAREQSRSDAERVQSIANNALIAAGVIVAIVFISQAFKGGMR</sequence>
<keyword evidence="1" id="KW-1133">Transmembrane helix</keyword>
<proteinExistence type="predicted"/>
<protein>
    <recommendedName>
        <fullName evidence="4">Methyl-accepting chemotaxis protein</fullName>
    </recommendedName>
</protein>
<name>A0ABS1WXA0_9GAMM</name>
<gene>
    <name evidence="2" type="ORF">JM946_12630</name>
</gene>